<evidence type="ECO:0000256" key="1">
    <source>
        <dbReference type="ARBA" id="ARBA00023015"/>
    </source>
</evidence>
<dbReference type="Pfam" id="PF00440">
    <property type="entry name" value="TetR_N"/>
    <property type="match status" value="1"/>
</dbReference>
<dbReference type="Proteomes" id="UP000247437">
    <property type="component" value="Unassembled WGS sequence"/>
</dbReference>
<dbReference type="OrthoDB" id="9796019at2"/>
<evidence type="ECO:0000313" key="8">
    <source>
        <dbReference type="Proteomes" id="UP000247437"/>
    </source>
</evidence>
<dbReference type="RefSeq" id="WP_110656952.1">
    <property type="nucleotide sequence ID" value="NZ_PDLL01000004.1"/>
</dbReference>
<dbReference type="SUPFAM" id="SSF46689">
    <property type="entry name" value="Homeodomain-like"/>
    <property type="match status" value="1"/>
</dbReference>
<gene>
    <name evidence="7" type="ORF">CRX42_01005</name>
</gene>
<keyword evidence="2 4" id="KW-0238">DNA-binding</keyword>
<proteinExistence type="predicted"/>
<feature type="region of interest" description="Disordered" evidence="5">
    <location>
        <begin position="1"/>
        <end position="21"/>
    </location>
</feature>
<keyword evidence="1" id="KW-0805">Transcription regulation</keyword>
<dbReference type="SUPFAM" id="SSF48498">
    <property type="entry name" value="Tetracyclin repressor-like, C-terminal domain"/>
    <property type="match status" value="1"/>
</dbReference>
<organism evidence="7 8">
    <name type="scientific">Pseudomonas jessenii</name>
    <dbReference type="NCBI Taxonomy" id="77298"/>
    <lineage>
        <taxon>Bacteria</taxon>
        <taxon>Pseudomonadati</taxon>
        <taxon>Pseudomonadota</taxon>
        <taxon>Gammaproteobacteria</taxon>
        <taxon>Pseudomonadales</taxon>
        <taxon>Pseudomonadaceae</taxon>
        <taxon>Pseudomonas</taxon>
    </lineage>
</organism>
<dbReference type="Pfam" id="PF16859">
    <property type="entry name" value="TetR_C_11"/>
    <property type="match status" value="1"/>
</dbReference>
<dbReference type="PROSITE" id="PS50977">
    <property type="entry name" value="HTH_TETR_2"/>
    <property type="match status" value="1"/>
</dbReference>
<name>A0A2W0F5F3_PSEJE</name>
<keyword evidence="3" id="KW-0804">Transcription</keyword>
<evidence type="ECO:0000256" key="2">
    <source>
        <dbReference type="ARBA" id="ARBA00023125"/>
    </source>
</evidence>
<feature type="compositionally biased region" description="Polar residues" evidence="5">
    <location>
        <begin position="1"/>
        <end position="11"/>
    </location>
</feature>
<dbReference type="InterPro" id="IPR036271">
    <property type="entry name" value="Tet_transcr_reg_TetR-rel_C_sf"/>
</dbReference>
<accession>A0A2W0F5F3</accession>
<dbReference type="Gene3D" id="1.10.357.10">
    <property type="entry name" value="Tetracycline Repressor, domain 2"/>
    <property type="match status" value="1"/>
</dbReference>
<feature type="domain" description="HTH tetR-type" evidence="6">
    <location>
        <begin position="20"/>
        <end position="80"/>
    </location>
</feature>
<dbReference type="AlphaFoldDB" id="A0A2W0F5F3"/>
<reference evidence="7 8" key="1">
    <citation type="journal article" date="2018" name="Appl. Microbiol. Biotechnol.">
        <title>Characterization of the caprolactam degradation pathway in Pseudomonas jessenii using mass spectrometry-based proteomics.</title>
        <authorList>
            <person name="Otzen M."/>
            <person name="Palacio C."/>
            <person name="Janssen D.B."/>
        </authorList>
    </citation>
    <scope>NUCLEOTIDE SEQUENCE [LARGE SCALE GENOMIC DNA]</scope>
    <source>
        <strain evidence="7 8">GO3</strain>
    </source>
</reference>
<protein>
    <submittedName>
        <fullName evidence="7">TetR family transcriptional regulator</fullName>
    </submittedName>
</protein>
<dbReference type="EMBL" id="PDLL01000004">
    <property type="protein sequence ID" value="PYY72455.1"/>
    <property type="molecule type" value="Genomic_DNA"/>
</dbReference>
<evidence type="ECO:0000259" key="6">
    <source>
        <dbReference type="PROSITE" id="PS50977"/>
    </source>
</evidence>
<dbReference type="PANTHER" id="PTHR30055">
    <property type="entry name" value="HTH-TYPE TRANSCRIPTIONAL REGULATOR RUTR"/>
    <property type="match status" value="1"/>
</dbReference>
<evidence type="ECO:0000313" key="7">
    <source>
        <dbReference type="EMBL" id="PYY72455.1"/>
    </source>
</evidence>
<evidence type="ECO:0000256" key="3">
    <source>
        <dbReference type="ARBA" id="ARBA00023163"/>
    </source>
</evidence>
<dbReference type="PRINTS" id="PR00455">
    <property type="entry name" value="HTHTETR"/>
</dbReference>
<dbReference type="GO" id="GO:0003700">
    <property type="term" value="F:DNA-binding transcription factor activity"/>
    <property type="evidence" value="ECO:0007669"/>
    <property type="project" value="TreeGrafter"/>
</dbReference>
<dbReference type="InterPro" id="IPR001647">
    <property type="entry name" value="HTH_TetR"/>
</dbReference>
<dbReference type="Gene3D" id="1.10.10.60">
    <property type="entry name" value="Homeodomain-like"/>
    <property type="match status" value="1"/>
</dbReference>
<dbReference type="InterPro" id="IPR050109">
    <property type="entry name" value="HTH-type_TetR-like_transc_reg"/>
</dbReference>
<dbReference type="GO" id="GO:0000976">
    <property type="term" value="F:transcription cis-regulatory region binding"/>
    <property type="evidence" value="ECO:0007669"/>
    <property type="project" value="TreeGrafter"/>
</dbReference>
<dbReference type="PANTHER" id="PTHR30055:SF148">
    <property type="entry name" value="TETR-FAMILY TRANSCRIPTIONAL REGULATOR"/>
    <property type="match status" value="1"/>
</dbReference>
<feature type="DNA-binding region" description="H-T-H motif" evidence="4">
    <location>
        <begin position="43"/>
        <end position="62"/>
    </location>
</feature>
<comment type="caution">
    <text evidence="7">The sequence shown here is derived from an EMBL/GenBank/DDBJ whole genome shotgun (WGS) entry which is preliminary data.</text>
</comment>
<sequence length="202" mass="22880">MQVKKTSSTDKSPAGRPRSEATRRQILDAVISLLQDKSIQAISIEAIAREAGVSKATIYRWWDSKASVVIDAFIEHHLVKTTFPRDLRPRDAIAHHFRSLVTQYSGWPGRLVAQIIAEGQSDPNVLRVFRERFHYGRRAVVREMLEEWKSSGDIPSDTNVEVLMDLIYGPVYMRLMIGHAPLDEAFAESHISYVCHLLGSKP</sequence>
<dbReference type="InterPro" id="IPR011075">
    <property type="entry name" value="TetR_C"/>
</dbReference>
<evidence type="ECO:0000256" key="5">
    <source>
        <dbReference type="SAM" id="MobiDB-lite"/>
    </source>
</evidence>
<evidence type="ECO:0000256" key="4">
    <source>
        <dbReference type="PROSITE-ProRule" id="PRU00335"/>
    </source>
</evidence>
<dbReference type="InterPro" id="IPR009057">
    <property type="entry name" value="Homeodomain-like_sf"/>
</dbReference>